<reference evidence="1 3" key="3">
    <citation type="journal article" date="2018" name="Nat. Commun.">
        <title>Genomic insights into multidrug-resistance, mating and virulence in Candida auris and related emerging species.</title>
        <authorList>
            <person name="Munoz J.F."/>
            <person name="Gade L."/>
            <person name="Chow N.A."/>
            <person name="Loparev V.N."/>
            <person name="Juieng P."/>
            <person name="Berkow E.L."/>
            <person name="Farrer R.A."/>
            <person name="Litvintseva A.P."/>
            <person name="Cuomo C.A."/>
        </authorList>
    </citation>
    <scope>GENOME REANNOTATION</scope>
    <source>
        <strain evidence="1 3">B8441</strain>
    </source>
</reference>
<dbReference type="EMBL" id="PEKT02000006">
    <property type="protein sequence ID" value="PIS54535.1"/>
    <property type="molecule type" value="Genomic_DNA"/>
</dbReference>
<evidence type="ECO:0000313" key="3">
    <source>
        <dbReference type="Proteomes" id="UP000230249"/>
    </source>
</evidence>
<dbReference type="AlphaFoldDB" id="A0A2H0ZV51"/>
<evidence type="ECO:0000313" key="1">
    <source>
        <dbReference type="EMBL" id="KAK8438240.1"/>
    </source>
</evidence>
<reference evidence="2" key="2">
    <citation type="submission" date="2017-11" db="EMBL/GenBank/DDBJ databases">
        <title>Candida auris genome assembly and annotation.</title>
        <authorList>
            <person name="Munoz J.F."/>
            <person name="Gade L.G."/>
            <person name="Chow N.A."/>
            <person name="Litvintseva A.P."/>
            <person name="Loparev V.N."/>
            <person name="Cuomo C.A."/>
        </authorList>
    </citation>
    <scope>NUCLEOTIDE SEQUENCE</scope>
    <source>
        <strain evidence="2">B8441</strain>
    </source>
</reference>
<accession>A0A2H0ZV51</accession>
<comment type="caution">
    <text evidence="2">The sequence shown here is derived from an EMBL/GenBank/DDBJ whole genome shotgun (WGS) entry which is preliminary data.</text>
</comment>
<dbReference type="VEuPathDB" id="FungiDB:CJI96_0004810"/>
<dbReference type="VEuPathDB" id="FungiDB:CJI97_001852"/>
<reference evidence="1" key="4">
    <citation type="submission" date="2024-03" db="EMBL/GenBank/DDBJ databases">
        <title>Improved genome assembly of Candida auris strain B8441 and annotation of B11205.</title>
        <authorList>
            <person name="Cauldron N.C."/>
            <person name="Shea T."/>
            <person name="Cuomo C.A."/>
        </authorList>
    </citation>
    <scope>NUCLEOTIDE SEQUENCE</scope>
    <source>
        <strain evidence="1">B8441</strain>
    </source>
</reference>
<dbReference type="VEuPathDB" id="FungiDB:CJJ09_005401"/>
<name>A0A2H0ZV51_CANAR</name>
<evidence type="ECO:0000313" key="2">
    <source>
        <dbReference type="EMBL" id="PIS54535.1"/>
    </source>
</evidence>
<dbReference type="VEuPathDB" id="FungiDB:B9J08_002309"/>
<dbReference type="VEuPathDB" id="FungiDB:QG37_05867"/>
<dbReference type="EMBL" id="PEKT03000007">
    <property type="protein sequence ID" value="KAK8438240.1"/>
    <property type="molecule type" value="Genomic_DNA"/>
</dbReference>
<proteinExistence type="predicted"/>
<dbReference type="VEuPathDB" id="FungiDB:CJJ07_005033"/>
<protein>
    <submittedName>
        <fullName evidence="2">Uncharacterized protein</fullName>
    </submittedName>
</protein>
<dbReference type="Proteomes" id="UP000230249">
    <property type="component" value="Unassembled WGS sequence"/>
</dbReference>
<sequence length="114" mass="12988">MWRHRRQVNLEAGSTTTGWFSKYPNTSLGLPSPEGSSRSTPYAWPQSQQYHWHILVSDCDEKGKCECVRSFTLFIVKWLKLSESGEVIVEIVDIKVEGRRGETLRVSASDVVMV</sequence>
<organism evidence="2">
    <name type="scientific">Candidozyma auris</name>
    <name type="common">Yeast</name>
    <name type="synonym">Candida auris</name>
    <dbReference type="NCBI Taxonomy" id="498019"/>
    <lineage>
        <taxon>Eukaryota</taxon>
        <taxon>Fungi</taxon>
        <taxon>Dikarya</taxon>
        <taxon>Ascomycota</taxon>
        <taxon>Saccharomycotina</taxon>
        <taxon>Pichiomycetes</taxon>
        <taxon>Metschnikowiaceae</taxon>
        <taxon>Candidozyma</taxon>
    </lineage>
</organism>
<keyword evidence="3" id="KW-1185">Reference proteome</keyword>
<gene>
    <name evidence="2" type="ORF">B9J08_002309</name>
    <name evidence="1" type="ORF">B9J08_05319</name>
</gene>
<reference evidence="2 3" key="1">
    <citation type="journal article" date="2017" name="Clin. Infect. Dis.">
        <title>Simultaneous emergence of multidrug-resistant Candida auris on 3 continents confirmed by whole-genome sequencing and epidemiological analyses.</title>
        <authorList>
            <person name="Lockhart S.R."/>
            <person name="Etienne K.A."/>
            <person name="Vallabhaneni S."/>
            <person name="Farooqi J."/>
            <person name="Chowdhary A."/>
            <person name="Govender N.P."/>
            <person name="Colombo A.L."/>
            <person name="Calvo B."/>
            <person name="Cuomo C.A."/>
            <person name="Desjardins C.A."/>
            <person name="Berkow E.L."/>
            <person name="Castanheira M."/>
            <person name="Magobo R.E."/>
            <person name="Jabeen K."/>
            <person name="Asghar R.J."/>
            <person name="Meis J.F."/>
            <person name="Jackson B."/>
            <person name="Chiller T."/>
            <person name="Litvintseva A.P."/>
        </authorList>
    </citation>
    <scope>NUCLEOTIDE SEQUENCE [LARGE SCALE GENOMIC DNA]</scope>
    <source>
        <strain evidence="2 3">B8441</strain>
    </source>
</reference>